<feature type="chain" id="PRO_5001729057" evidence="7">
    <location>
        <begin position="20"/>
        <end position="210"/>
    </location>
</feature>
<dbReference type="InterPro" id="IPR050846">
    <property type="entry name" value="TLCD"/>
</dbReference>
<feature type="signal peptide" evidence="7">
    <location>
        <begin position="1"/>
        <end position="19"/>
    </location>
</feature>
<sequence length="210" mass="24506">MLYSLLGILLLNLLKQAYSIVPNEEDYGYQNFFVSDYCLMKQSNIWQMITLCFSSGYLTFDIYICYAKIQDHSKMQTQTYLHHICGITGFIMAIFYGPGGALIISNVLLINEFSTFFLNYRQFLLAFKRNDTTLYQVNAIGFFFAFFFSRIVFNTFVGYWIIKAIQLSIKQYGEEKEELIHYTEDKDNDAKQGLLRKNSHGKKGNDLVDF</sequence>
<feature type="transmembrane region" description="Helical" evidence="6">
    <location>
        <begin position="45"/>
        <end position="67"/>
    </location>
</feature>
<keyword evidence="3 6" id="KW-1133">Transmembrane helix</keyword>
<organism evidence="9 10">
    <name type="scientific">Stylonychia lemnae</name>
    <name type="common">Ciliate</name>
    <dbReference type="NCBI Taxonomy" id="5949"/>
    <lineage>
        <taxon>Eukaryota</taxon>
        <taxon>Sar</taxon>
        <taxon>Alveolata</taxon>
        <taxon>Ciliophora</taxon>
        <taxon>Intramacronucleata</taxon>
        <taxon>Spirotrichea</taxon>
        <taxon>Stichotrichia</taxon>
        <taxon>Sporadotrichida</taxon>
        <taxon>Oxytrichidae</taxon>
        <taxon>Stylonychinae</taxon>
        <taxon>Stylonychia</taxon>
    </lineage>
</organism>
<evidence type="ECO:0000256" key="5">
    <source>
        <dbReference type="PROSITE-ProRule" id="PRU00205"/>
    </source>
</evidence>
<evidence type="ECO:0000256" key="1">
    <source>
        <dbReference type="ARBA" id="ARBA00004141"/>
    </source>
</evidence>
<keyword evidence="4 5" id="KW-0472">Membrane</keyword>
<dbReference type="GO" id="GO:0016020">
    <property type="term" value="C:membrane"/>
    <property type="evidence" value="ECO:0007669"/>
    <property type="project" value="UniProtKB-SubCell"/>
</dbReference>
<evidence type="ECO:0000313" key="10">
    <source>
        <dbReference type="Proteomes" id="UP000039865"/>
    </source>
</evidence>
<keyword evidence="7" id="KW-0732">Signal</keyword>
<dbReference type="InterPro" id="IPR006634">
    <property type="entry name" value="TLC-dom"/>
</dbReference>
<keyword evidence="2 5" id="KW-0812">Transmembrane</keyword>
<evidence type="ECO:0000256" key="2">
    <source>
        <dbReference type="ARBA" id="ARBA00022692"/>
    </source>
</evidence>
<keyword evidence="10" id="KW-1185">Reference proteome</keyword>
<dbReference type="GO" id="GO:0055088">
    <property type="term" value="P:lipid homeostasis"/>
    <property type="evidence" value="ECO:0007669"/>
    <property type="project" value="TreeGrafter"/>
</dbReference>
<evidence type="ECO:0000256" key="3">
    <source>
        <dbReference type="ARBA" id="ARBA00022989"/>
    </source>
</evidence>
<dbReference type="PANTHER" id="PTHR13439">
    <property type="entry name" value="CT120 PROTEIN"/>
    <property type="match status" value="1"/>
</dbReference>
<dbReference type="EMBL" id="CCKQ01004152">
    <property type="protein sequence ID" value="CDW75295.1"/>
    <property type="molecule type" value="Genomic_DNA"/>
</dbReference>
<dbReference type="PANTHER" id="PTHR13439:SF0">
    <property type="entry name" value="TOPOISOMERASE I DAMAGE AFFECTED PROTEIN 4"/>
    <property type="match status" value="1"/>
</dbReference>
<dbReference type="PROSITE" id="PS50922">
    <property type="entry name" value="TLC"/>
    <property type="match status" value="1"/>
</dbReference>
<evidence type="ECO:0000256" key="7">
    <source>
        <dbReference type="SAM" id="SignalP"/>
    </source>
</evidence>
<dbReference type="GO" id="GO:0005783">
    <property type="term" value="C:endoplasmic reticulum"/>
    <property type="evidence" value="ECO:0007669"/>
    <property type="project" value="TreeGrafter"/>
</dbReference>
<dbReference type="InParanoid" id="A0A077ZZE6"/>
<evidence type="ECO:0000259" key="8">
    <source>
        <dbReference type="PROSITE" id="PS50922"/>
    </source>
</evidence>
<dbReference type="AlphaFoldDB" id="A0A077ZZE6"/>
<protein>
    <submittedName>
        <fullName evidence="9">Uncharacterized loc101213712 isoform 1</fullName>
    </submittedName>
</protein>
<evidence type="ECO:0000256" key="4">
    <source>
        <dbReference type="ARBA" id="ARBA00023136"/>
    </source>
</evidence>
<name>A0A077ZZE6_STYLE</name>
<gene>
    <name evidence="9" type="primary">Contig17023.g18131</name>
    <name evidence="9" type="ORF">STYLEM_4282</name>
</gene>
<feature type="domain" description="TLC" evidence="8">
    <location>
        <begin position="1"/>
        <end position="184"/>
    </location>
</feature>
<accession>A0A077ZZE6</accession>
<dbReference type="Pfam" id="PF03798">
    <property type="entry name" value="TRAM_LAG1_CLN8"/>
    <property type="match status" value="1"/>
</dbReference>
<reference evidence="9 10" key="1">
    <citation type="submission" date="2014-06" db="EMBL/GenBank/DDBJ databases">
        <authorList>
            <person name="Swart Estienne"/>
        </authorList>
    </citation>
    <scope>NUCLEOTIDE SEQUENCE [LARGE SCALE GENOMIC DNA]</scope>
    <source>
        <strain evidence="9 10">130c</strain>
    </source>
</reference>
<feature type="transmembrane region" description="Helical" evidence="6">
    <location>
        <begin position="140"/>
        <end position="162"/>
    </location>
</feature>
<dbReference type="Proteomes" id="UP000039865">
    <property type="component" value="Unassembled WGS sequence"/>
</dbReference>
<evidence type="ECO:0000256" key="6">
    <source>
        <dbReference type="SAM" id="Phobius"/>
    </source>
</evidence>
<comment type="subcellular location">
    <subcellularLocation>
        <location evidence="1">Membrane</location>
        <topology evidence="1">Multi-pass membrane protein</topology>
    </subcellularLocation>
</comment>
<evidence type="ECO:0000313" key="9">
    <source>
        <dbReference type="EMBL" id="CDW75295.1"/>
    </source>
</evidence>
<proteinExistence type="predicted"/>